<keyword evidence="2" id="KW-1185">Reference proteome</keyword>
<sequence>MSGVSSFPGDPSPVPPRQYMGIATFILHPFSRGRFHISGLSTKDEPVLDTGFWVENDLDVTQHMWMYKKSREIVRRMETFDGEVAVGHPSFPSGSKASVVDSKITNVQDIEYTPEDDRPK</sequence>
<dbReference type="EMBL" id="JBAWTH010000029">
    <property type="protein sequence ID" value="KAL2285602.1"/>
    <property type="molecule type" value="Genomic_DNA"/>
</dbReference>
<dbReference type="SUPFAM" id="SSF54373">
    <property type="entry name" value="FAD-linked reductases, C-terminal domain"/>
    <property type="match status" value="1"/>
</dbReference>
<reference evidence="1 2" key="1">
    <citation type="submission" date="2024-03" db="EMBL/GenBank/DDBJ databases">
        <title>A high-quality draft genome sequence of Diaporthe vaccinii, a causative agent of upright dieback and viscid rot disease in cranberry plants.</title>
        <authorList>
            <person name="Sarrasin M."/>
            <person name="Lang B.F."/>
            <person name="Burger G."/>
        </authorList>
    </citation>
    <scope>NUCLEOTIDE SEQUENCE [LARGE SCALE GENOMIC DNA]</scope>
    <source>
        <strain evidence="1 2">IS7</strain>
    </source>
</reference>
<dbReference type="Proteomes" id="UP001600888">
    <property type="component" value="Unassembled WGS sequence"/>
</dbReference>
<name>A0ABR4ET26_9PEZI</name>
<evidence type="ECO:0000313" key="2">
    <source>
        <dbReference type="Proteomes" id="UP001600888"/>
    </source>
</evidence>
<accession>A0ABR4ET26</accession>
<gene>
    <name evidence="1" type="ORF">FJTKL_07631</name>
</gene>
<dbReference type="Gene3D" id="3.30.560.10">
    <property type="entry name" value="Glucose Oxidase, domain 3"/>
    <property type="match status" value="1"/>
</dbReference>
<protein>
    <submittedName>
        <fullName evidence="1">Uncharacterized protein</fullName>
    </submittedName>
</protein>
<organism evidence="1 2">
    <name type="scientific">Diaporthe vaccinii</name>
    <dbReference type="NCBI Taxonomy" id="105482"/>
    <lineage>
        <taxon>Eukaryota</taxon>
        <taxon>Fungi</taxon>
        <taxon>Dikarya</taxon>
        <taxon>Ascomycota</taxon>
        <taxon>Pezizomycotina</taxon>
        <taxon>Sordariomycetes</taxon>
        <taxon>Sordariomycetidae</taxon>
        <taxon>Diaporthales</taxon>
        <taxon>Diaporthaceae</taxon>
        <taxon>Diaporthe</taxon>
        <taxon>Diaporthe eres species complex</taxon>
    </lineage>
</organism>
<evidence type="ECO:0000313" key="1">
    <source>
        <dbReference type="EMBL" id="KAL2285602.1"/>
    </source>
</evidence>
<comment type="caution">
    <text evidence="1">The sequence shown here is derived from an EMBL/GenBank/DDBJ whole genome shotgun (WGS) entry which is preliminary data.</text>
</comment>
<proteinExistence type="predicted"/>